<sequence length="397" mass="45380">MLKTWLSRSIPLPISCHIDLNDPGERGDEPEHSIIALLIRDSHRWLDITFRLGRRPDLYYNIATIQSPLPLLRFFEISANLGSASNRLTSYENSTFASAPNLAEVLIDVNVDARSPLRFPWHQLRLYHCSNMNLFLETAVDLQNLTHLILFQSFHDFSTASPQQVSLARLRRLEIDLQYTAPVADLLDIMFLPSLQELKVESSGLSAESILSSIGHLQQRSSCRLKQLFVSVEIISMLLSRPELGKSLDAVEELHIRFDPLTPDAGLKFLHDRSAFPRLKALYLVVHLLHTYVHPDDNPCFDEIADVVTARRIPNQWDVQLERVSLDTATMYNSEFYGWRKPRIPASVRGIRRVTELQSQGLVLLESIVDGTLCPVLKIAKLWDRQRVDRDAARYLL</sequence>
<dbReference type="OrthoDB" id="3055914at2759"/>
<dbReference type="RefSeq" id="XP_043002452.1">
    <property type="nucleotide sequence ID" value="XM_043160495.1"/>
</dbReference>
<dbReference type="KEGG" id="more:E1B28_003505"/>
<dbReference type="Gene3D" id="3.80.10.10">
    <property type="entry name" value="Ribonuclease Inhibitor"/>
    <property type="match status" value="1"/>
</dbReference>
<dbReference type="GeneID" id="66072581"/>
<dbReference type="Proteomes" id="UP001049176">
    <property type="component" value="Chromosome 11"/>
</dbReference>
<dbReference type="InterPro" id="IPR032675">
    <property type="entry name" value="LRR_dom_sf"/>
</dbReference>
<reference evidence="1" key="1">
    <citation type="journal article" date="2021" name="Genome Biol. Evol.">
        <title>The assembled and annotated genome of the fairy-ring fungus Marasmius oreades.</title>
        <authorList>
            <person name="Hiltunen M."/>
            <person name="Ament-Velasquez S.L."/>
            <person name="Johannesson H."/>
        </authorList>
    </citation>
    <scope>NUCLEOTIDE SEQUENCE</scope>
    <source>
        <strain evidence="1">03SP1</strain>
    </source>
</reference>
<dbReference type="EMBL" id="CM032191">
    <property type="protein sequence ID" value="KAG7085981.1"/>
    <property type="molecule type" value="Genomic_DNA"/>
</dbReference>
<comment type="caution">
    <text evidence="1">The sequence shown here is derived from an EMBL/GenBank/DDBJ whole genome shotgun (WGS) entry which is preliminary data.</text>
</comment>
<gene>
    <name evidence="1" type="ORF">E1B28_003505</name>
</gene>
<organism evidence="1 2">
    <name type="scientific">Marasmius oreades</name>
    <name type="common">fairy-ring Marasmius</name>
    <dbReference type="NCBI Taxonomy" id="181124"/>
    <lineage>
        <taxon>Eukaryota</taxon>
        <taxon>Fungi</taxon>
        <taxon>Dikarya</taxon>
        <taxon>Basidiomycota</taxon>
        <taxon>Agaricomycotina</taxon>
        <taxon>Agaricomycetes</taxon>
        <taxon>Agaricomycetidae</taxon>
        <taxon>Agaricales</taxon>
        <taxon>Marasmiineae</taxon>
        <taxon>Marasmiaceae</taxon>
        <taxon>Marasmius</taxon>
    </lineage>
</organism>
<evidence type="ECO:0000313" key="1">
    <source>
        <dbReference type="EMBL" id="KAG7085981.1"/>
    </source>
</evidence>
<dbReference type="SUPFAM" id="SSF52047">
    <property type="entry name" value="RNI-like"/>
    <property type="match status" value="1"/>
</dbReference>
<proteinExistence type="predicted"/>
<keyword evidence="2" id="KW-1185">Reference proteome</keyword>
<dbReference type="AlphaFoldDB" id="A0A9P7UMJ6"/>
<protein>
    <submittedName>
        <fullName evidence="1">Uncharacterized protein</fullName>
    </submittedName>
</protein>
<accession>A0A9P7UMJ6</accession>
<evidence type="ECO:0000313" key="2">
    <source>
        <dbReference type="Proteomes" id="UP001049176"/>
    </source>
</evidence>
<name>A0A9P7UMJ6_9AGAR</name>